<feature type="domain" description="HAT C-terminal dimerisation" evidence="2">
    <location>
        <begin position="34"/>
        <end position="116"/>
    </location>
</feature>
<dbReference type="Pfam" id="PF05699">
    <property type="entry name" value="Dimer_Tnp_hAT"/>
    <property type="match status" value="1"/>
</dbReference>
<keyword evidence="1" id="KW-0812">Transmembrane</keyword>
<organism evidence="3 4">
    <name type="scientific">Cuscuta europaea</name>
    <name type="common">European dodder</name>
    <dbReference type="NCBI Taxonomy" id="41803"/>
    <lineage>
        <taxon>Eukaryota</taxon>
        <taxon>Viridiplantae</taxon>
        <taxon>Streptophyta</taxon>
        <taxon>Embryophyta</taxon>
        <taxon>Tracheophyta</taxon>
        <taxon>Spermatophyta</taxon>
        <taxon>Magnoliopsida</taxon>
        <taxon>eudicotyledons</taxon>
        <taxon>Gunneridae</taxon>
        <taxon>Pentapetalae</taxon>
        <taxon>asterids</taxon>
        <taxon>lamiids</taxon>
        <taxon>Solanales</taxon>
        <taxon>Convolvulaceae</taxon>
        <taxon>Cuscuteae</taxon>
        <taxon>Cuscuta</taxon>
        <taxon>Cuscuta subgen. Cuscuta</taxon>
    </lineage>
</organism>
<name>A0A9P0ZC98_CUSEU</name>
<keyword evidence="1" id="KW-1133">Transmembrane helix</keyword>
<dbReference type="PANTHER" id="PTHR23272:SF184">
    <property type="entry name" value="OS03G0311250 PROTEIN"/>
    <property type="match status" value="1"/>
</dbReference>
<feature type="transmembrane region" description="Helical" evidence="1">
    <location>
        <begin position="139"/>
        <end position="160"/>
    </location>
</feature>
<dbReference type="OrthoDB" id="1301613at2759"/>
<dbReference type="InterPro" id="IPR012337">
    <property type="entry name" value="RNaseH-like_sf"/>
</dbReference>
<keyword evidence="1" id="KW-0472">Membrane</keyword>
<dbReference type="EMBL" id="CAMAPE010000032">
    <property type="protein sequence ID" value="CAH9094800.1"/>
    <property type="molecule type" value="Genomic_DNA"/>
</dbReference>
<evidence type="ECO:0000313" key="3">
    <source>
        <dbReference type="EMBL" id="CAH9094800.1"/>
    </source>
</evidence>
<dbReference type="GO" id="GO:0046983">
    <property type="term" value="F:protein dimerization activity"/>
    <property type="evidence" value="ECO:0007669"/>
    <property type="project" value="InterPro"/>
</dbReference>
<accession>A0A9P0ZC98</accession>
<evidence type="ECO:0000259" key="2">
    <source>
        <dbReference type="Pfam" id="PF05699"/>
    </source>
</evidence>
<dbReference type="SUPFAM" id="SSF53098">
    <property type="entry name" value="Ribonuclease H-like"/>
    <property type="match status" value="1"/>
</dbReference>
<evidence type="ECO:0000313" key="4">
    <source>
        <dbReference type="Proteomes" id="UP001152484"/>
    </source>
</evidence>
<proteinExistence type="predicted"/>
<protein>
    <recommendedName>
        <fullName evidence="2">HAT C-terminal dimerisation domain-containing protein</fullName>
    </recommendedName>
</protein>
<keyword evidence="4" id="KW-1185">Reference proteome</keyword>
<reference evidence="3" key="1">
    <citation type="submission" date="2022-07" db="EMBL/GenBank/DDBJ databases">
        <authorList>
            <person name="Macas J."/>
            <person name="Novak P."/>
            <person name="Neumann P."/>
        </authorList>
    </citation>
    <scope>NUCLEOTIDE SEQUENCE</scope>
</reference>
<sequence length="161" mass="18420">MECGNSENRPVSRFKVDLKKKKLESGQVGVKKSELDIYLAESIIEEDGDFDILRWWKLNSEMFPILSKMARDVLGVPISTVASESTFSTTGRVLDCFRSSVSCKIVEALICAQDWLRLAHQPISIEENIDEVERLEKSITFIVLCVFMYYLLIMNLLVYIS</sequence>
<dbReference type="PANTHER" id="PTHR23272">
    <property type="entry name" value="BED FINGER-RELATED"/>
    <property type="match status" value="1"/>
</dbReference>
<dbReference type="InterPro" id="IPR008906">
    <property type="entry name" value="HATC_C_dom"/>
</dbReference>
<evidence type="ECO:0000256" key="1">
    <source>
        <dbReference type="SAM" id="Phobius"/>
    </source>
</evidence>
<comment type="caution">
    <text evidence="3">The sequence shown here is derived from an EMBL/GenBank/DDBJ whole genome shotgun (WGS) entry which is preliminary data.</text>
</comment>
<gene>
    <name evidence="3" type="ORF">CEURO_LOCUS12898</name>
</gene>
<dbReference type="AlphaFoldDB" id="A0A9P0ZC98"/>
<dbReference type="Proteomes" id="UP001152484">
    <property type="component" value="Unassembled WGS sequence"/>
</dbReference>